<dbReference type="InterPro" id="IPR036514">
    <property type="entry name" value="SGNH_hydro_sf"/>
</dbReference>
<sequence length="372" mass="40315">MAPARRHLGRLKDGEASVDSSRDDAADEPRVDARRYFRQFHGHPVDQLSIIADAFRAEDRSIIWLAGDSSLDNKYWFDAVAAPVHGYERILDPPTAKQDVTHWLNQTLADRGQSSLVAMNTAVEATSLNDRACGRLLPQDQLVRDRIGKNDVLIVSVGGNDVALQPLLCTVLSALALVYCSGPQCCIENGVACPPNSGACGDLGCYACGCPNCATSCLCGWPLGFGYIVDLFKNRVGNYVRRLVAKTKPAKVLVCMIYFLDQQPTGSWADMALTALLYDSMPTRLQAGIAAAFRCATSQIKIPGTEVVPVPLFEVLNGRDTTDYCQRVEPSPSGGRKMAEALVEAVLDDESTWVGVGAEDSAPTRELMRNTS</sequence>
<evidence type="ECO:0008006" key="3">
    <source>
        <dbReference type="Google" id="ProtNLM"/>
    </source>
</evidence>
<evidence type="ECO:0000313" key="2">
    <source>
        <dbReference type="EMBL" id="CAD9258588.1"/>
    </source>
</evidence>
<gene>
    <name evidence="2" type="ORF">PPAR1163_LOCUS16960</name>
</gene>
<dbReference type="AlphaFoldDB" id="A0A7S1XTZ8"/>
<name>A0A7S1XTZ8_9STRA</name>
<evidence type="ECO:0000256" key="1">
    <source>
        <dbReference type="SAM" id="MobiDB-lite"/>
    </source>
</evidence>
<reference evidence="2" key="1">
    <citation type="submission" date="2021-01" db="EMBL/GenBank/DDBJ databases">
        <authorList>
            <person name="Corre E."/>
            <person name="Pelletier E."/>
            <person name="Niang G."/>
            <person name="Scheremetjew M."/>
            <person name="Finn R."/>
            <person name="Kale V."/>
            <person name="Holt S."/>
            <person name="Cochrane G."/>
            <person name="Meng A."/>
            <person name="Brown T."/>
            <person name="Cohen L."/>
        </authorList>
    </citation>
    <scope>NUCLEOTIDE SEQUENCE</scope>
    <source>
        <strain evidence="2">CCMP2877</strain>
    </source>
</reference>
<feature type="region of interest" description="Disordered" evidence="1">
    <location>
        <begin position="1"/>
        <end position="28"/>
    </location>
</feature>
<dbReference type="Gene3D" id="3.40.50.1110">
    <property type="entry name" value="SGNH hydrolase"/>
    <property type="match status" value="1"/>
</dbReference>
<feature type="compositionally biased region" description="Basic and acidic residues" evidence="1">
    <location>
        <begin position="10"/>
        <end position="28"/>
    </location>
</feature>
<proteinExistence type="predicted"/>
<dbReference type="SUPFAM" id="SSF52266">
    <property type="entry name" value="SGNH hydrolase"/>
    <property type="match status" value="1"/>
</dbReference>
<dbReference type="EMBL" id="HBGJ01026542">
    <property type="protein sequence ID" value="CAD9258588.1"/>
    <property type="molecule type" value="Transcribed_RNA"/>
</dbReference>
<organism evidence="2">
    <name type="scientific">Phaeomonas parva</name>
    <dbReference type="NCBI Taxonomy" id="124430"/>
    <lineage>
        <taxon>Eukaryota</taxon>
        <taxon>Sar</taxon>
        <taxon>Stramenopiles</taxon>
        <taxon>Ochrophyta</taxon>
        <taxon>Pinguiophyceae</taxon>
        <taxon>Pinguiochrysidales</taxon>
        <taxon>Pinguiochrysidaceae</taxon>
        <taxon>Phaeomonas</taxon>
    </lineage>
</organism>
<protein>
    <recommendedName>
        <fullName evidence="3">SGNH hydrolase-type esterase domain-containing protein</fullName>
    </recommendedName>
</protein>
<accession>A0A7S1XTZ8</accession>